<dbReference type="PROSITE" id="PS51186">
    <property type="entry name" value="GNAT"/>
    <property type="match status" value="1"/>
</dbReference>
<keyword evidence="1" id="KW-0808">Transferase</keyword>
<dbReference type="SUPFAM" id="SSF55729">
    <property type="entry name" value="Acyl-CoA N-acyltransferases (Nat)"/>
    <property type="match status" value="1"/>
</dbReference>
<evidence type="ECO:0000259" key="3">
    <source>
        <dbReference type="PROSITE" id="PS51186"/>
    </source>
</evidence>
<accession>A0ABS4AE65</accession>
<dbReference type="Pfam" id="PF00583">
    <property type="entry name" value="Acetyltransf_1"/>
    <property type="match status" value="1"/>
</dbReference>
<gene>
    <name evidence="4" type="ORF">J8J14_11030</name>
</gene>
<feature type="domain" description="N-acetyltransferase" evidence="3">
    <location>
        <begin position="5"/>
        <end position="161"/>
    </location>
</feature>
<dbReference type="Gene3D" id="3.40.630.30">
    <property type="match status" value="1"/>
</dbReference>
<protein>
    <submittedName>
        <fullName evidence="4">GNAT family N-acetyltransferase</fullName>
    </submittedName>
</protein>
<dbReference type="InterPro" id="IPR050832">
    <property type="entry name" value="Bact_Acetyltransf"/>
</dbReference>
<keyword evidence="5" id="KW-1185">Reference proteome</keyword>
<organism evidence="4 5">
    <name type="scientific">Pararoseomonas baculiformis</name>
    <dbReference type="NCBI Taxonomy" id="2820812"/>
    <lineage>
        <taxon>Bacteria</taxon>
        <taxon>Pseudomonadati</taxon>
        <taxon>Pseudomonadota</taxon>
        <taxon>Alphaproteobacteria</taxon>
        <taxon>Acetobacterales</taxon>
        <taxon>Acetobacteraceae</taxon>
        <taxon>Pararoseomonas</taxon>
    </lineage>
</organism>
<evidence type="ECO:0000313" key="4">
    <source>
        <dbReference type="EMBL" id="MBP0445312.1"/>
    </source>
</evidence>
<dbReference type="Proteomes" id="UP000681594">
    <property type="component" value="Unassembled WGS sequence"/>
</dbReference>
<dbReference type="RefSeq" id="WP_209379563.1">
    <property type="nucleotide sequence ID" value="NZ_JAGIZB010000009.1"/>
</dbReference>
<dbReference type="InterPro" id="IPR000182">
    <property type="entry name" value="GNAT_dom"/>
</dbReference>
<dbReference type="InterPro" id="IPR016181">
    <property type="entry name" value="Acyl_CoA_acyltransferase"/>
</dbReference>
<dbReference type="CDD" id="cd04301">
    <property type="entry name" value="NAT_SF"/>
    <property type="match status" value="1"/>
</dbReference>
<evidence type="ECO:0000256" key="1">
    <source>
        <dbReference type="ARBA" id="ARBA00022679"/>
    </source>
</evidence>
<proteinExistence type="predicted"/>
<dbReference type="EMBL" id="JAGIZB010000009">
    <property type="protein sequence ID" value="MBP0445312.1"/>
    <property type="molecule type" value="Genomic_DNA"/>
</dbReference>
<keyword evidence="2" id="KW-0012">Acyltransferase</keyword>
<name>A0ABS4AE65_9PROT</name>
<sequence length="176" mass="18774">MTPDLRIRAARASDHAALVEQFLGLNRFEEPIAGNRRTDPEGAGESLSAALKRVEETGGAALVAERGGCVVGHLFLCFEEDAAYVRAPLRPYAYVAELFVRDEARRQGIGQALLREAERLAAARGVPRLMIGVLAGNAGAEALYRRFGFRAHAIEMAKDVASGEGSAFPGPLSPGN</sequence>
<comment type="caution">
    <text evidence="4">The sequence shown here is derived from an EMBL/GenBank/DDBJ whole genome shotgun (WGS) entry which is preliminary data.</text>
</comment>
<evidence type="ECO:0000256" key="2">
    <source>
        <dbReference type="ARBA" id="ARBA00023315"/>
    </source>
</evidence>
<dbReference type="PANTHER" id="PTHR43877">
    <property type="entry name" value="AMINOALKYLPHOSPHONATE N-ACETYLTRANSFERASE-RELATED-RELATED"/>
    <property type="match status" value="1"/>
</dbReference>
<evidence type="ECO:0000313" key="5">
    <source>
        <dbReference type="Proteomes" id="UP000681594"/>
    </source>
</evidence>
<reference evidence="4 5" key="1">
    <citation type="submission" date="2021-03" db="EMBL/GenBank/DDBJ databases">
        <authorList>
            <person name="So Y."/>
        </authorList>
    </citation>
    <scope>NUCLEOTIDE SEQUENCE [LARGE SCALE GENOMIC DNA]</scope>
    <source>
        <strain evidence="4 5">SSH11</strain>
    </source>
</reference>